<feature type="region of interest" description="Disordered" evidence="1">
    <location>
        <begin position="110"/>
        <end position="133"/>
    </location>
</feature>
<accession>A0A167LXU2</accession>
<keyword evidence="2" id="KW-1133">Transmembrane helix</keyword>
<evidence type="ECO:0000313" key="3">
    <source>
        <dbReference type="EMBL" id="KZO96140.1"/>
    </source>
</evidence>
<dbReference type="Proteomes" id="UP000076738">
    <property type="component" value="Unassembled WGS sequence"/>
</dbReference>
<protein>
    <submittedName>
        <fullName evidence="3">Uncharacterized protein</fullName>
    </submittedName>
</protein>
<sequence>MSSDLVQNQSIAIAIVLLAGSGLLISSLLFLRRYNRRQRELAAGLARHQQLYFGPSALEAGRLPHVGTAQAPVSRQPEPVDATGEELPTYGVASKSPAVEVVTYPPMVYAPPGNAEPPPYEMEGEPSASRVMS</sequence>
<keyword evidence="2" id="KW-0472">Membrane</keyword>
<keyword evidence="2" id="KW-0812">Transmembrane</keyword>
<dbReference type="EMBL" id="KV417285">
    <property type="protein sequence ID" value="KZO96140.1"/>
    <property type="molecule type" value="Genomic_DNA"/>
</dbReference>
<reference evidence="3 4" key="1">
    <citation type="journal article" date="2016" name="Mol. Biol. Evol.">
        <title>Comparative Genomics of Early-Diverging Mushroom-Forming Fungi Provides Insights into the Origins of Lignocellulose Decay Capabilities.</title>
        <authorList>
            <person name="Nagy L.G."/>
            <person name="Riley R."/>
            <person name="Tritt A."/>
            <person name="Adam C."/>
            <person name="Daum C."/>
            <person name="Floudas D."/>
            <person name="Sun H."/>
            <person name="Yadav J.S."/>
            <person name="Pangilinan J."/>
            <person name="Larsson K.H."/>
            <person name="Matsuura K."/>
            <person name="Barry K."/>
            <person name="Labutti K."/>
            <person name="Kuo R."/>
            <person name="Ohm R.A."/>
            <person name="Bhattacharya S.S."/>
            <person name="Shirouzu T."/>
            <person name="Yoshinaga Y."/>
            <person name="Martin F.M."/>
            <person name="Grigoriev I.V."/>
            <person name="Hibbett D.S."/>
        </authorList>
    </citation>
    <scope>NUCLEOTIDE SEQUENCE [LARGE SCALE GENOMIC DNA]</scope>
    <source>
        <strain evidence="3 4">TUFC12733</strain>
    </source>
</reference>
<feature type="region of interest" description="Disordered" evidence="1">
    <location>
        <begin position="64"/>
        <end position="89"/>
    </location>
</feature>
<proteinExistence type="predicted"/>
<feature type="transmembrane region" description="Helical" evidence="2">
    <location>
        <begin position="12"/>
        <end position="31"/>
    </location>
</feature>
<keyword evidence="4" id="KW-1185">Reference proteome</keyword>
<evidence type="ECO:0000256" key="1">
    <source>
        <dbReference type="SAM" id="MobiDB-lite"/>
    </source>
</evidence>
<organism evidence="3 4">
    <name type="scientific">Calocera viscosa (strain TUFC12733)</name>
    <dbReference type="NCBI Taxonomy" id="1330018"/>
    <lineage>
        <taxon>Eukaryota</taxon>
        <taxon>Fungi</taxon>
        <taxon>Dikarya</taxon>
        <taxon>Basidiomycota</taxon>
        <taxon>Agaricomycotina</taxon>
        <taxon>Dacrymycetes</taxon>
        <taxon>Dacrymycetales</taxon>
        <taxon>Dacrymycetaceae</taxon>
        <taxon>Calocera</taxon>
    </lineage>
</organism>
<name>A0A167LXU2_CALVF</name>
<evidence type="ECO:0000256" key="2">
    <source>
        <dbReference type="SAM" id="Phobius"/>
    </source>
</evidence>
<dbReference type="AlphaFoldDB" id="A0A167LXU2"/>
<dbReference type="OrthoDB" id="10634214at2759"/>
<evidence type="ECO:0000313" key="4">
    <source>
        <dbReference type="Proteomes" id="UP000076738"/>
    </source>
</evidence>
<gene>
    <name evidence="3" type="ORF">CALVIDRAFT_134679</name>
</gene>